<dbReference type="Proteomes" id="UP000315439">
    <property type="component" value="Unassembled WGS sequence"/>
</dbReference>
<name>A0A545UHD7_9GAMM</name>
<dbReference type="PROSITE" id="PS51318">
    <property type="entry name" value="TAT"/>
    <property type="match status" value="1"/>
</dbReference>
<dbReference type="InterPro" id="IPR006311">
    <property type="entry name" value="TAT_signal"/>
</dbReference>
<comment type="caution">
    <text evidence="2">The sequence shown here is derived from an EMBL/GenBank/DDBJ whole genome shotgun (WGS) entry which is preliminary data.</text>
</comment>
<dbReference type="SUPFAM" id="SSF56003">
    <property type="entry name" value="Molybdenum cofactor-binding domain"/>
    <property type="match status" value="2"/>
</dbReference>
<dbReference type="InterPro" id="IPR037165">
    <property type="entry name" value="AldOxase/xan_DH_Mopterin-bd_sf"/>
</dbReference>
<evidence type="ECO:0000313" key="2">
    <source>
        <dbReference type="EMBL" id="TQV88875.1"/>
    </source>
</evidence>
<dbReference type="OrthoDB" id="9767994at2"/>
<feature type="domain" description="Aldehyde oxidase/xanthine dehydrogenase a/b hammerhead" evidence="1">
    <location>
        <begin position="202"/>
        <end position="280"/>
    </location>
</feature>
<dbReference type="EMBL" id="VIKS01000003">
    <property type="protein sequence ID" value="TQV88875.1"/>
    <property type="molecule type" value="Genomic_DNA"/>
</dbReference>
<dbReference type="GO" id="GO:0016491">
    <property type="term" value="F:oxidoreductase activity"/>
    <property type="evidence" value="ECO:0007669"/>
    <property type="project" value="InterPro"/>
</dbReference>
<evidence type="ECO:0000313" key="3">
    <source>
        <dbReference type="Proteomes" id="UP000315439"/>
    </source>
</evidence>
<sequence>MSQPENPGRRNFIKVTTYAGVGLSLGFQLSACSDDAEDNQAFTPNAWLTIFPDNRVQIAISKVEMGQGILTAIPILIAEELEVDWSKVEVELAEASSKYGSMYTGGSKSIRNLWSPLRKAGATARELLIGAAANQWKVATSECYAKEGKVWNKQSGQQITFGELTEAAKNVAVPDKVTLKQPNEFNLIGKPVKHLDAADKVTGAAQFGIDVELPGLKFAAIKHAPVFGTRLQSVDESKIAGLSGVQKVVKLEKAVAVVADSYWQAQRALDKLLITWTESTREKLSTAQIRTDLQQLVNQKGELVKQNGTIVSTGKELEINAEYSAAFQAHAPMETVNCTVHVHDDGCDIWAPTQHPVAAQAEARENLNSGVGYWASKMLRKIGVSDNVRVFPTLVGGGFGRRLKQDYVAEAVIIAKQVDFPVKLIWSREEDIQHDFYRPFSYHKIAAKIDEQQNIIDWQHHAAGASKGLVAGSALSMPYSMAHQSLYFSHKNHGVPIGSWRSIASSHNAFVTECFIDEIAHSLKVDPLEFRLKLVANNRAKLVLENVARIAQWQQRENSGRALGIALYPCFGSYIAMVVEAKVDDADELNIDNIYCVADVGIVVNSDTVKAQIEGGIIFALNATVKHSIEIEQGRVKESNFDDYSMLRINEIPPIHINIINSSEKPGGVGEIAVPPLAPAVANAYFAATGKRLRNIPFL</sequence>
<accession>A0A545UHD7</accession>
<organism evidence="2 3">
    <name type="scientific">Aliikangiella coralliicola</name>
    <dbReference type="NCBI Taxonomy" id="2592383"/>
    <lineage>
        <taxon>Bacteria</taxon>
        <taxon>Pseudomonadati</taxon>
        <taxon>Pseudomonadota</taxon>
        <taxon>Gammaproteobacteria</taxon>
        <taxon>Oceanospirillales</taxon>
        <taxon>Pleioneaceae</taxon>
        <taxon>Aliikangiella</taxon>
    </lineage>
</organism>
<reference evidence="2 3" key="1">
    <citation type="submission" date="2019-07" db="EMBL/GenBank/DDBJ databases">
        <title>Draft genome for Aliikangiella sp. M105.</title>
        <authorList>
            <person name="Wang G."/>
        </authorList>
    </citation>
    <scope>NUCLEOTIDE SEQUENCE [LARGE SCALE GENOMIC DNA]</scope>
    <source>
        <strain evidence="2 3">M105</strain>
    </source>
</reference>
<dbReference type="InterPro" id="IPR046867">
    <property type="entry name" value="AldOxase/xan_DH_MoCoBD2"/>
</dbReference>
<dbReference type="AlphaFoldDB" id="A0A545UHD7"/>
<dbReference type="InterPro" id="IPR008274">
    <property type="entry name" value="AldOxase/xan_DH_MoCoBD1"/>
</dbReference>
<gene>
    <name evidence="2" type="ORF">FLL46_04900</name>
</gene>
<dbReference type="PIRSF" id="PIRSF036389">
    <property type="entry name" value="IOR_B"/>
    <property type="match status" value="1"/>
</dbReference>
<dbReference type="Gene3D" id="3.30.365.10">
    <property type="entry name" value="Aldehyde oxidase/xanthine dehydrogenase, molybdopterin binding domain"/>
    <property type="match status" value="4"/>
</dbReference>
<proteinExistence type="predicted"/>
<evidence type="ECO:0000259" key="1">
    <source>
        <dbReference type="SMART" id="SM01008"/>
    </source>
</evidence>
<dbReference type="SMART" id="SM01008">
    <property type="entry name" value="Ald_Xan_dh_C"/>
    <property type="match status" value="1"/>
</dbReference>
<dbReference type="Pfam" id="PF02738">
    <property type="entry name" value="MoCoBD_1"/>
    <property type="match status" value="1"/>
</dbReference>
<dbReference type="Pfam" id="PF20256">
    <property type="entry name" value="MoCoBD_2"/>
    <property type="match status" value="2"/>
</dbReference>
<dbReference type="Gene3D" id="3.90.1170.50">
    <property type="entry name" value="Aldehyde oxidase/xanthine dehydrogenase, a/b hammerhead"/>
    <property type="match status" value="1"/>
</dbReference>
<dbReference type="InterPro" id="IPR012368">
    <property type="entry name" value="OxRdtase_Mopterin-bd_su_IorB"/>
</dbReference>
<dbReference type="PANTHER" id="PTHR47495:SF2">
    <property type="entry name" value="ALDEHYDE DEHYDROGENASE"/>
    <property type="match status" value="1"/>
</dbReference>
<dbReference type="PANTHER" id="PTHR47495">
    <property type="entry name" value="ALDEHYDE DEHYDROGENASE"/>
    <property type="match status" value="1"/>
</dbReference>
<dbReference type="InterPro" id="IPR052516">
    <property type="entry name" value="N-heterocyclic_Hydroxylase"/>
</dbReference>
<keyword evidence="3" id="KW-1185">Reference proteome</keyword>
<protein>
    <submittedName>
        <fullName evidence="2">Xanthine dehydrogenase family protein molybdopterin-binding subunit</fullName>
    </submittedName>
</protein>
<dbReference type="InterPro" id="IPR000674">
    <property type="entry name" value="Ald_Oxase/Xan_DH_a/b"/>
</dbReference>
<dbReference type="RefSeq" id="WP_142892360.1">
    <property type="nucleotide sequence ID" value="NZ_ML660161.1"/>
</dbReference>